<proteinExistence type="predicted"/>
<accession>A0A5B8RKR9</accession>
<protein>
    <submittedName>
        <fullName evidence="1">Uncharacterized protein</fullName>
    </submittedName>
</protein>
<sequence length="146" mass="16572">MSEEKLSTNICETSDVCQSKDDTKKSILSIELIEEIVNSLVKAHLKFASKALGNDEKIVVFVPPEIWNTVKKLPVEEKGKWRVRKDEENTYFLSESLQSSSLDSEAFQLFKSVTNDDDIQIPDLEKKLVEENGFVILNQHLDVSAL</sequence>
<dbReference type="EMBL" id="MN081869">
    <property type="protein sequence ID" value="QEA08264.1"/>
    <property type="molecule type" value="Genomic_DNA"/>
</dbReference>
<name>A0A5B8RKR9_9VIRU</name>
<organism evidence="1">
    <name type="scientific">Iridovirus Liz-CrIV</name>
    <dbReference type="NCBI Taxonomy" id="2594309"/>
    <lineage>
        <taxon>Viruses</taxon>
        <taxon>Varidnaviria</taxon>
        <taxon>Bamfordvirae</taxon>
        <taxon>Nucleocytoviricota</taxon>
        <taxon>Megaviricetes</taxon>
        <taxon>Pimascovirales</taxon>
        <taxon>Pimascovirales incertae sedis</taxon>
        <taxon>Iridoviridae</taxon>
    </lineage>
</organism>
<evidence type="ECO:0000313" key="1">
    <source>
        <dbReference type="EMBL" id="QEA08264.1"/>
    </source>
</evidence>
<reference evidence="1" key="1">
    <citation type="journal article" date="2019" name="Viruses">
        <title>Detection and Characterization of Invertebrate Iridoviruses Found in Reptiles and Prey Insects in Europe over the Past Two Decades.</title>
        <authorList>
            <person name="Papp T."/>
            <person name="Marschang R.E."/>
        </authorList>
    </citation>
    <scope>NUCLEOTIDE SEQUENCE</scope>
    <source>
        <strain evidence="1">Liz-CrIV</strain>
    </source>
</reference>